<evidence type="ECO:0000256" key="5">
    <source>
        <dbReference type="SAM" id="SignalP"/>
    </source>
</evidence>
<dbReference type="InterPro" id="IPR019734">
    <property type="entry name" value="TPR_rpt"/>
</dbReference>
<reference evidence="7 8" key="1">
    <citation type="submission" date="2022-02" db="EMBL/GenBank/DDBJ databases">
        <title>The genome sequence of Shewanella sp. 3B26.</title>
        <authorList>
            <person name="Du J."/>
        </authorList>
    </citation>
    <scope>NUCLEOTIDE SEQUENCE [LARGE SCALE GENOMIC DNA]</scope>
    <source>
        <strain evidence="7 8">3B26</strain>
    </source>
</reference>
<keyword evidence="5" id="KW-0732">Signal</keyword>
<dbReference type="SMART" id="SM00267">
    <property type="entry name" value="GGDEF"/>
    <property type="match status" value="1"/>
</dbReference>
<dbReference type="InterPro" id="IPR000160">
    <property type="entry name" value="GGDEF_dom"/>
</dbReference>
<dbReference type="EC" id="2.7.7.65" evidence="2"/>
<evidence type="ECO:0000259" key="6">
    <source>
        <dbReference type="PROSITE" id="PS50887"/>
    </source>
</evidence>
<organism evidence="7 8">
    <name type="scientific">Shewanella zhuhaiensis</name>
    <dbReference type="NCBI Taxonomy" id="2919576"/>
    <lineage>
        <taxon>Bacteria</taxon>
        <taxon>Pseudomonadati</taxon>
        <taxon>Pseudomonadota</taxon>
        <taxon>Gammaproteobacteria</taxon>
        <taxon>Alteromonadales</taxon>
        <taxon>Shewanellaceae</taxon>
        <taxon>Shewanella</taxon>
    </lineage>
</organism>
<dbReference type="GO" id="GO:0052621">
    <property type="term" value="F:diguanylate cyclase activity"/>
    <property type="evidence" value="ECO:0007669"/>
    <property type="project" value="UniProtKB-EC"/>
</dbReference>
<dbReference type="InterPro" id="IPR043128">
    <property type="entry name" value="Rev_trsase/Diguanyl_cyclase"/>
</dbReference>
<dbReference type="InterPro" id="IPR011990">
    <property type="entry name" value="TPR-like_helical_dom_sf"/>
</dbReference>
<protein>
    <recommendedName>
        <fullName evidence="2">diguanylate cyclase</fullName>
        <ecNumber evidence="2">2.7.7.65</ecNumber>
    </recommendedName>
</protein>
<comment type="cofactor">
    <cofactor evidence="1">
        <name>Mg(2+)</name>
        <dbReference type="ChEBI" id="CHEBI:18420"/>
    </cofactor>
</comment>
<evidence type="ECO:0000256" key="4">
    <source>
        <dbReference type="SAM" id="Phobius"/>
    </source>
</evidence>
<evidence type="ECO:0000313" key="8">
    <source>
        <dbReference type="Proteomes" id="UP001297581"/>
    </source>
</evidence>
<dbReference type="RefSeq" id="WP_240591243.1">
    <property type="nucleotide sequence ID" value="NZ_JAKUDL010000003.1"/>
</dbReference>
<evidence type="ECO:0000313" key="7">
    <source>
        <dbReference type="EMBL" id="MCH4294981.1"/>
    </source>
</evidence>
<name>A0AAJ1F0B5_9GAMM</name>
<dbReference type="AlphaFoldDB" id="A0AAJ1F0B5"/>
<sequence>MIRVLLTSVLLAAALLGPTSPALAGDLSLEEIDNLIKEIESGDLVEFEVIQSKVNQIAANISPDDLQRNLKLKRLQCWTFDLSKEGELDKAIDFANEQLALPSVQSDIATNADLILCRGWTLQQKGLVNEAMHDFNKSVALAYQAEEPRLIADARGVRGALLSYQGNFADALEDLITAQHLYENLNLQYWARFNLMELATSYRRFGDPATAIRYYEELEEMYRDLADEFGVIGVKAEIAMAYETMNDQEQALKMYQEVLQAWQERNDYISVATTRVNMSGSLIKLARLKEAKANLELAFPLIKPEHVGFYAYEHLFMAQILLAEGKANEALPLLEIGEESFQQIQNKRGLAELYLTKSQAYVALEEWANAFYALEIQNAIHAELDNQLQSQRTTEMRTRFDTDRIENQNKQLIEFQRLREKEMTILQENKFLQLTIIVMGIIILSIVSVFAFKQAQRSRLMERLALTDHLTQLANRRHTYHEGDALFRSAKQGQPLSVILFDADHFKKINDHFGHDIGDKVLMAMASCSGSQMRRGDLVGRIGGEEFLALLPNTTLEQAVEIAERLRSNIERTDLSKVAEGLGMSISAGVAAFDAEKDKNFSALLNRADHALYRAKHNGRNRVEKDA</sequence>
<evidence type="ECO:0000256" key="2">
    <source>
        <dbReference type="ARBA" id="ARBA00012528"/>
    </source>
</evidence>
<gene>
    <name evidence="7" type="ORF">MJ923_11760</name>
</gene>
<dbReference type="Gene3D" id="3.30.70.270">
    <property type="match status" value="1"/>
</dbReference>
<evidence type="ECO:0000256" key="3">
    <source>
        <dbReference type="ARBA" id="ARBA00034247"/>
    </source>
</evidence>
<keyword evidence="4" id="KW-1133">Transmembrane helix</keyword>
<dbReference type="CDD" id="cd01949">
    <property type="entry name" value="GGDEF"/>
    <property type="match status" value="1"/>
</dbReference>
<dbReference type="PANTHER" id="PTHR45138:SF9">
    <property type="entry name" value="DIGUANYLATE CYCLASE DGCM-RELATED"/>
    <property type="match status" value="1"/>
</dbReference>
<proteinExistence type="predicted"/>
<dbReference type="SUPFAM" id="SSF48452">
    <property type="entry name" value="TPR-like"/>
    <property type="match status" value="1"/>
</dbReference>
<keyword evidence="4" id="KW-0472">Membrane</keyword>
<comment type="caution">
    <text evidence="7">The sequence shown here is derived from an EMBL/GenBank/DDBJ whole genome shotgun (WGS) entry which is preliminary data.</text>
</comment>
<keyword evidence="4" id="KW-0812">Transmembrane</keyword>
<dbReference type="Proteomes" id="UP001297581">
    <property type="component" value="Unassembled WGS sequence"/>
</dbReference>
<feature type="chain" id="PRO_5042562293" description="diguanylate cyclase" evidence="5">
    <location>
        <begin position="25"/>
        <end position="627"/>
    </location>
</feature>
<feature type="signal peptide" evidence="5">
    <location>
        <begin position="1"/>
        <end position="24"/>
    </location>
</feature>
<dbReference type="InterPro" id="IPR029787">
    <property type="entry name" value="Nucleotide_cyclase"/>
</dbReference>
<dbReference type="PROSITE" id="PS50887">
    <property type="entry name" value="GGDEF"/>
    <property type="match status" value="1"/>
</dbReference>
<dbReference type="SUPFAM" id="SSF55073">
    <property type="entry name" value="Nucleotide cyclase"/>
    <property type="match status" value="1"/>
</dbReference>
<comment type="catalytic activity">
    <reaction evidence="3">
        <text>2 GTP = 3',3'-c-di-GMP + 2 diphosphate</text>
        <dbReference type="Rhea" id="RHEA:24898"/>
        <dbReference type="ChEBI" id="CHEBI:33019"/>
        <dbReference type="ChEBI" id="CHEBI:37565"/>
        <dbReference type="ChEBI" id="CHEBI:58805"/>
        <dbReference type="EC" id="2.7.7.65"/>
    </reaction>
</comment>
<dbReference type="Gene3D" id="1.25.40.10">
    <property type="entry name" value="Tetratricopeptide repeat domain"/>
    <property type="match status" value="1"/>
</dbReference>
<feature type="transmembrane region" description="Helical" evidence="4">
    <location>
        <begin position="431"/>
        <end position="452"/>
    </location>
</feature>
<dbReference type="FunFam" id="3.30.70.270:FF:000001">
    <property type="entry name" value="Diguanylate cyclase domain protein"/>
    <property type="match status" value="1"/>
</dbReference>
<dbReference type="PANTHER" id="PTHR45138">
    <property type="entry name" value="REGULATORY COMPONENTS OF SENSORY TRANSDUCTION SYSTEM"/>
    <property type="match status" value="1"/>
</dbReference>
<dbReference type="NCBIfam" id="TIGR00254">
    <property type="entry name" value="GGDEF"/>
    <property type="match status" value="1"/>
</dbReference>
<accession>A0AAJ1F0B5</accession>
<dbReference type="EMBL" id="JAKUDL010000003">
    <property type="protein sequence ID" value="MCH4294981.1"/>
    <property type="molecule type" value="Genomic_DNA"/>
</dbReference>
<evidence type="ECO:0000256" key="1">
    <source>
        <dbReference type="ARBA" id="ARBA00001946"/>
    </source>
</evidence>
<feature type="domain" description="GGDEF" evidence="6">
    <location>
        <begin position="494"/>
        <end position="627"/>
    </location>
</feature>
<dbReference type="GO" id="GO:0005886">
    <property type="term" value="C:plasma membrane"/>
    <property type="evidence" value="ECO:0007669"/>
    <property type="project" value="TreeGrafter"/>
</dbReference>
<dbReference type="Pfam" id="PF00990">
    <property type="entry name" value="GGDEF"/>
    <property type="match status" value="1"/>
</dbReference>
<dbReference type="GO" id="GO:0043709">
    <property type="term" value="P:cell adhesion involved in single-species biofilm formation"/>
    <property type="evidence" value="ECO:0007669"/>
    <property type="project" value="TreeGrafter"/>
</dbReference>
<dbReference type="GO" id="GO:1902201">
    <property type="term" value="P:negative regulation of bacterial-type flagellum-dependent cell motility"/>
    <property type="evidence" value="ECO:0007669"/>
    <property type="project" value="TreeGrafter"/>
</dbReference>
<dbReference type="InterPro" id="IPR050469">
    <property type="entry name" value="Diguanylate_Cyclase"/>
</dbReference>
<keyword evidence="8" id="KW-1185">Reference proteome</keyword>
<dbReference type="SMART" id="SM00028">
    <property type="entry name" value="TPR"/>
    <property type="match status" value="4"/>
</dbReference>